<dbReference type="OrthoDB" id="8193319at2759"/>
<keyword evidence="5" id="KW-1185">Reference proteome</keyword>
<evidence type="ECO:0000256" key="2">
    <source>
        <dbReference type="ARBA" id="ARBA00022723"/>
    </source>
</evidence>
<reference evidence="4" key="1">
    <citation type="submission" date="2021-10" db="EMBL/GenBank/DDBJ databases">
        <title>Tropical sea cucumber genome reveals ecological adaptation and Cuvierian tubules defense mechanism.</title>
        <authorList>
            <person name="Chen T."/>
        </authorList>
    </citation>
    <scope>NUCLEOTIDE SEQUENCE</scope>
    <source>
        <strain evidence="4">Nanhai2018</strain>
        <tissue evidence="4">Muscle</tissue>
    </source>
</reference>
<protein>
    <recommendedName>
        <fullName evidence="3">DDE Tnp4 domain-containing protein</fullName>
    </recommendedName>
</protein>
<dbReference type="Pfam" id="PF13359">
    <property type="entry name" value="DDE_Tnp_4"/>
    <property type="match status" value="1"/>
</dbReference>
<keyword evidence="2" id="KW-0479">Metal-binding</keyword>
<feature type="domain" description="DDE Tnp4" evidence="3">
    <location>
        <begin position="4"/>
        <end position="55"/>
    </location>
</feature>
<comment type="cofactor">
    <cofactor evidence="1">
        <name>a divalent metal cation</name>
        <dbReference type="ChEBI" id="CHEBI:60240"/>
    </cofactor>
</comment>
<evidence type="ECO:0000313" key="5">
    <source>
        <dbReference type="Proteomes" id="UP001152320"/>
    </source>
</evidence>
<accession>A0A9Q1CLJ6</accession>
<dbReference type="InterPro" id="IPR027806">
    <property type="entry name" value="HARBI1_dom"/>
</dbReference>
<evidence type="ECO:0000259" key="3">
    <source>
        <dbReference type="Pfam" id="PF13359"/>
    </source>
</evidence>
<proteinExistence type="predicted"/>
<dbReference type="EMBL" id="JAIZAY010000002">
    <property type="protein sequence ID" value="KAJ8046639.1"/>
    <property type="molecule type" value="Genomic_DNA"/>
</dbReference>
<dbReference type="Proteomes" id="UP001152320">
    <property type="component" value="Chromosome 2"/>
</dbReference>
<comment type="caution">
    <text evidence="4">The sequence shown here is derived from an EMBL/GenBank/DDBJ whole genome shotgun (WGS) entry which is preliminary data.</text>
</comment>
<name>A0A9Q1CLJ6_HOLLE</name>
<gene>
    <name evidence="4" type="ORF">HOLleu_05387</name>
</gene>
<evidence type="ECO:0000313" key="4">
    <source>
        <dbReference type="EMBL" id="KAJ8046639.1"/>
    </source>
</evidence>
<dbReference type="GO" id="GO:0046872">
    <property type="term" value="F:metal ion binding"/>
    <property type="evidence" value="ECO:0007669"/>
    <property type="project" value="UniProtKB-KW"/>
</dbReference>
<dbReference type="AlphaFoldDB" id="A0A9Q1CLJ6"/>
<evidence type="ECO:0000256" key="1">
    <source>
        <dbReference type="ARBA" id="ARBA00001968"/>
    </source>
</evidence>
<organism evidence="4 5">
    <name type="scientific">Holothuria leucospilota</name>
    <name type="common">Black long sea cucumber</name>
    <name type="synonym">Mertensiothuria leucospilota</name>
    <dbReference type="NCBI Taxonomy" id="206669"/>
    <lineage>
        <taxon>Eukaryota</taxon>
        <taxon>Metazoa</taxon>
        <taxon>Echinodermata</taxon>
        <taxon>Eleutherozoa</taxon>
        <taxon>Echinozoa</taxon>
        <taxon>Holothuroidea</taxon>
        <taxon>Aspidochirotacea</taxon>
        <taxon>Aspidochirotida</taxon>
        <taxon>Holothuriidae</taxon>
        <taxon>Holothuria</taxon>
    </lineage>
</organism>
<sequence>MYHQRVFNYRLSQARRVIENAFGILARRFRVFLKPIPLQPENAQKVALAACVLHNFLQRHNSSSPLCEPS</sequence>